<organism evidence="1 2">
    <name type="scientific">Tagetes erecta</name>
    <name type="common">African marigold</name>
    <dbReference type="NCBI Taxonomy" id="13708"/>
    <lineage>
        <taxon>Eukaryota</taxon>
        <taxon>Viridiplantae</taxon>
        <taxon>Streptophyta</taxon>
        <taxon>Embryophyta</taxon>
        <taxon>Tracheophyta</taxon>
        <taxon>Spermatophyta</taxon>
        <taxon>Magnoliopsida</taxon>
        <taxon>eudicotyledons</taxon>
        <taxon>Gunneridae</taxon>
        <taxon>Pentapetalae</taxon>
        <taxon>asterids</taxon>
        <taxon>campanulids</taxon>
        <taxon>Asterales</taxon>
        <taxon>Asteraceae</taxon>
        <taxon>Asteroideae</taxon>
        <taxon>Heliantheae alliance</taxon>
        <taxon>Tageteae</taxon>
        <taxon>Tagetes</taxon>
    </lineage>
</organism>
<gene>
    <name evidence="1" type="ORF">QVD17_34931</name>
</gene>
<dbReference type="EMBL" id="JAUHHV010000009">
    <property type="protein sequence ID" value="KAK1413163.1"/>
    <property type="molecule type" value="Genomic_DNA"/>
</dbReference>
<proteinExistence type="predicted"/>
<name>A0AAD8NM44_TARER</name>
<sequence length="76" mass="8480">MSVEGPKYEEVALMAQSEHQRHKSDFVADVLMISPTDLSASCYNDAADLNKPLCWCNSVVATVISVMMFHIDRFAN</sequence>
<evidence type="ECO:0000313" key="1">
    <source>
        <dbReference type="EMBL" id="KAK1413163.1"/>
    </source>
</evidence>
<accession>A0AAD8NM44</accession>
<protein>
    <submittedName>
        <fullName evidence="1">Uncharacterized protein</fullName>
    </submittedName>
</protein>
<dbReference type="Proteomes" id="UP001229421">
    <property type="component" value="Unassembled WGS sequence"/>
</dbReference>
<keyword evidence="2" id="KW-1185">Reference proteome</keyword>
<dbReference type="AlphaFoldDB" id="A0AAD8NM44"/>
<comment type="caution">
    <text evidence="1">The sequence shown here is derived from an EMBL/GenBank/DDBJ whole genome shotgun (WGS) entry which is preliminary data.</text>
</comment>
<evidence type="ECO:0000313" key="2">
    <source>
        <dbReference type="Proteomes" id="UP001229421"/>
    </source>
</evidence>
<reference evidence="1" key="1">
    <citation type="journal article" date="2023" name="bioRxiv">
        <title>Improved chromosome-level genome assembly for marigold (Tagetes erecta).</title>
        <authorList>
            <person name="Jiang F."/>
            <person name="Yuan L."/>
            <person name="Wang S."/>
            <person name="Wang H."/>
            <person name="Xu D."/>
            <person name="Wang A."/>
            <person name="Fan W."/>
        </authorList>
    </citation>
    <scope>NUCLEOTIDE SEQUENCE</scope>
    <source>
        <strain evidence="1">WSJ</strain>
        <tissue evidence="1">Leaf</tissue>
    </source>
</reference>